<evidence type="ECO:0000313" key="4">
    <source>
        <dbReference type="Proteomes" id="UP000660729"/>
    </source>
</evidence>
<evidence type="ECO:0000313" key="3">
    <source>
        <dbReference type="EMBL" id="KAF7196617.1"/>
    </source>
</evidence>
<sequence length="335" mass="37921">MMRPQSAQILSVMLLTMLAKASPLPGSIEHGLLTHEPFPVTLDGNENFTSTSYQPEIYARTSPYQDAVEKGKKLWDMMINPRSKHQRGGDYDNLERWGWEPTMERRMDIIEEKTGGLEEAFQSCHIQFSKERSIGIAMVHKNDVTVPMEMKGEIKQVTVQATHAEYSSIWNPTQGAVVIYTAHSPAYMLKASGKEPTKENTPGISHPSDVLFLTWKHLASNYPEYGPHLKYVFVRGITSQSQPTRDIIWQALQKADKSLQAPPQGWKNAHMFRRPGNSGKGRKADNPFYAVLGTFNFRAIAYMLAQHQQMFRGRVISSIYIWGEGDYLHGVAHIA</sequence>
<gene>
    <name evidence="3" type="ORF">HII31_01987</name>
</gene>
<comment type="caution">
    <text evidence="3">The sequence shown here is derived from an EMBL/GenBank/DDBJ whole genome shotgun (WGS) entry which is preliminary data.</text>
</comment>
<evidence type="ECO:0000256" key="2">
    <source>
        <dbReference type="SAM" id="SignalP"/>
    </source>
</evidence>
<dbReference type="OrthoDB" id="3635008at2759"/>
<feature type="region of interest" description="Disordered" evidence="1">
    <location>
        <begin position="261"/>
        <end position="280"/>
    </location>
</feature>
<organism evidence="3 4">
    <name type="scientific">Pseudocercospora fuligena</name>
    <dbReference type="NCBI Taxonomy" id="685502"/>
    <lineage>
        <taxon>Eukaryota</taxon>
        <taxon>Fungi</taxon>
        <taxon>Dikarya</taxon>
        <taxon>Ascomycota</taxon>
        <taxon>Pezizomycotina</taxon>
        <taxon>Dothideomycetes</taxon>
        <taxon>Dothideomycetidae</taxon>
        <taxon>Mycosphaerellales</taxon>
        <taxon>Mycosphaerellaceae</taxon>
        <taxon>Pseudocercospora</taxon>
    </lineage>
</organism>
<protein>
    <submittedName>
        <fullName evidence="3">Uncharacterized protein</fullName>
    </submittedName>
</protein>
<reference evidence="3" key="1">
    <citation type="submission" date="2020-04" db="EMBL/GenBank/DDBJ databases">
        <title>Draft genome resource of the tomato pathogen Pseudocercospora fuligena.</title>
        <authorList>
            <person name="Zaccaron A."/>
        </authorList>
    </citation>
    <scope>NUCLEOTIDE SEQUENCE</scope>
    <source>
        <strain evidence="3">PF001</strain>
    </source>
</reference>
<dbReference type="Proteomes" id="UP000660729">
    <property type="component" value="Unassembled WGS sequence"/>
</dbReference>
<feature type="signal peptide" evidence="2">
    <location>
        <begin position="1"/>
        <end position="21"/>
    </location>
</feature>
<keyword evidence="4" id="KW-1185">Reference proteome</keyword>
<evidence type="ECO:0000256" key="1">
    <source>
        <dbReference type="SAM" id="MobiDB-lite"/>
    </source>
</evidence>
<dbReference type="AlphaFoldDB" id="A0A8H6VNC9"/>
<feature type="chain" id="PRO_5034152101" evidence="2">
    <location>
        <begin position="22"/>
        <end position="335"/>
    </location>
</feature>
<keyword evidence="2" id="KW-0732">Signal</keyword>
<proteinExistence type="predicted"/>
<name>A0A8H6VNC9_9PEZI</name>
<dbReference type="EMBL" id="JABCIY010000024">
    <property type="protein sequence ID" value="KAF7196617.1"/>
    <property type="molecule type" value="Genomic_DNA"/>
</dbReference>
<accession>A0A8H6VNC9</accession>